<gene>
    <name evidence="2" type="ORF">PENTCL1PPCAC_12809</name>
</gene>
<comment type="caution">
    <text evidence="2">The sequence shown here is derived from an EMBL/GenBank/DDBJ whole genome shotgun (WGS) entry which is preliminary data.</text>
</comment>
<dbReference type="AlphaFoldDB" id="A0AAV5T5Q3"/>
<organism evidence="2 3">
    <name type="scientific">Pristionchus entomophagus</name>
    <dbReference type="NCBI Taxonomy" id="358040"/>
    <lineage>
        <taxon>Eukaryota</taxon>
        <taxon>Metazoa</taxon>
        <taxon>Ecdysozoa</taxon>
        <taxon>Nematoda</taxon>
        <taxon>Chromadorea</taxon>
        <taxon>Rhabditida</taxon>
        <taxon>Rhabditina</taxon>
        <taxon>Diplogasteromorpha</taxon>
        <taxon>Diplogasteroidea</taxon>
        <taxon>Neodiplogasteridae</taxon>
        <taxon>Pristionchus</taxon>
    </lineage>
</organism>
<evidence type="ECO:0000256" key="1">
    <source>
        <dbReference type="SAM" id="MobiDB-lite"/>
    </source>
</evidence>
<dbReference type="Proteomes" id="UP001432027">
    <property type="component" value="Unassembled WGS sequence"/>
</dbReference>
<name>A0AAV5T5Q3_9BILA</name>
<evidence type="ECO:0000313" key="3">
    <source>
        <dbReference type="Proteomes" id="UP001432027"/>
    </source>
</evidence>
<feature type="region of interest" description="Disordered" evidence="1">
    <location>
        <begin position="1"/>
        <end position="22"/>
    </location>
</feature>
<dbReference type="EMBL" id="BTSX01000003">
    <property type="protein sequence ID" value="GMS90634.1"/>
    <property type="molecule type" value="Genomic_DNA"/>
</dbReference>
<evidence type="ECO:0000313" key="2">
    <source>
        <dbReference type="EMBL" id="GMS90634.1"/>
    </source>
</evidence>
<sequence length="70" mass="8118">TAPQISSIDFSSFPSLSTLSTQERPRNFSWVFMCRLKDFAQLTFKLHMSHLISPECMFICPLRLCAYLKV</sequence>
<accession>A0AAV5T5Q3</accession>
<feature type="compositionally biased region" description="Low complexity" evidence="1">
    <location>
        <begin position="1"/>
        <end position="21"/>
    </location>
</feature>
<keyword evidence="3" id="KW-1185">Reference proteome</keyword>
<proteinExistence type="predicted"/>
<feature type="non-terminal residue" evidence="2">
    <location>
        <position position="1"/>
    </location>
</feature>
<feature type="non-terminal residue" evidence="2">
    <location>
        <position position="70"/>
    </location>
</feature>
<protein>
    <submittedName>
        <fullName evidence="2">Uncharacterized protein</fullName>
    </submittedName>
</protein>
<reference evidence="2" key="1">
    <citation type="submission" date="2023-10" db="EMBL/GenBank/DDBJ databases">
        <title>Genome assembly of Pristionchus species.</title>
        <authorList>
            <person name="Yoshida K."/>
            <person name="Sommer R.J."/>
        </authorList>
    </citation>
    <scope>NUCLEOTIDE SEQUENCE</scope>
    <source>
        <strain evidence="2">RS0144</strain>
    </source>
</reference>